<protein>
    <submittedName>
        <fullName evidence="1">Uncharacterized protein</fullName>
    </submittedName>
</protein>
<accession>A0AAX6HBI6</accession>
<name>A0AAX6HBI6_IRIPA</name>
<comment type="caution">
    <text evidence="1">The sequence shown here is derived from an EMBL/GenBank/DDBJ whole genome shotgun (WGS) entry which is preliminary data.</text>
</comment>
<dbReference type="Proteomes" id="UP001140949">
    <property type="component" value="Unassembled WGS sequence"/>
</dbReference>
<evidence type="ECO:0000313" key="1">
    <source>
        <dbReference type="EMBL" id="KAJ6838409.1"/>
    </source>
</evidence>
<reference evidence="1" key="2">
    <citation type="submission" date="2023-04" db="EMBL/GenBank/DDBJ databases">
        <authorList>
            <person name="Bruccoleri R.E."/>
            <person name="Oakeley E.J."/>
            <person name="Faust A.-M."/>
            <person name="Dessus-Babus S."/>
            <person name="Altorfer M."/>
            <person name="Burckhardt D."/>
            <person name="Oertli M."/>
            <person name="Naumann U."/>
            <person name="Petersen F."/>
            <person name="Wong J."/>
        </authorList>
    </citation>
    <scope>NUCLEOTIDE SEQUENCE</scope>
    <source>
        <strain evidence="1">GSM-AAB239-AS_SAM_17_03QT</strain>
        <tissue evidence="1">Leaf</tissue>
    </source>
</reference>
<reference evidence="1" key="1">
    <citation type="journal article" date="2023" name="GigaByte">
        <title>Genome assembly of the bearded iris, Iris pallida Lam.</title>
        <authorList>
            <person name="Bruccoleri R.E."/>
            <person name="Oakeley E.J."/>
            <person name="Faust A.M.E."/>
            <person name="Altorfer M."/>
            <person name="Dessus-Babus S."/>
            <person name="Burckhardt D."/>
            <person name="Oertli M."/>
            <person name="Naumann U."/>
            <person name="Petersen F."/>
            <person name="Wong J."/>
        </authorList>
    </citation>
    <scope>NUCLEOTIDE SEQUENCE</scope>
    <source>
        <strain evidence="1">GSM-AAB239-AS_SAM_17_03QT</strain>
    </source>
</reference>
<sequence>MADHLKPPSSLFLEFCSYTPLNVHFCTFFRCSVERERERERERGTSIFLLLFMLLLLFPEREIFCSDQARNGKKKKETWIILSKFIISISVQVNGAFSSEKSWFSFAKTEPKANPQTVHGASLSLHAYEARTHENRCQIELCRVVSCCI</sequence>
<evidence type="ECO:0000313" key="2">
    <source>
        <dbReference type="Proteomes" id="UP001140949"/>
    </source>
</evidence>
<organism evidence="1 2">
    <name type="scientific">Iris pallida</name>
    <name type="common">Sweet iris</name>
    <dbReference type="NCBI Taxonomy" id="29817"/>
    <lineage>
        <taxon>Eukaryota</taxon>
        <taxon>Viridiplantae</taxon>
        <taxon>Streptophyta</taxon>
        <taxon>Embryophyta</taxon>
        <taxon>Tracheophyta</taxon>
        <taxon>Spermatophyta</taxon>
        <taxon>Magnoliopsida</taxon>
        <taxon>Liliopsida</taxon>
        <taxon>Asparagales</taxon>
        <taxon>Iridaceae</taxon>
        <taxon>Iridoideae</taxon>
        <taxon>Irideae</taxon>
        <taxon>Iris</taxon>
    </lineage>
</organism>
<keyword evidence="2" id="KW-1185">Reference proteome</keyword>
<dbReference type="EMBL" id="JANAVB010010792">
    <property type="protein sequence ID" value="KAJ6838409.1"/>
    <property type="molecule type" value="Genomic_DNA"/>
</dbReference>
<gene>
    <name evidence="1" type="ORF">M6B38_320635</name>
</gene>
<dbReference type="AlphaFoldDB" id="A0AAX6HBI6"/>
<proteinExistence type="predicted"/>